<evidence type="ECO:0000313" key="4">
    <source>
        <dbReference type="EMBL" id="ELQ74859.1"/>
    </source>
</evidence>
<dbReference type="PROSITE" id="PS50084">
    <property type="entry name" value="KH_TYPE_1"/>
    <property type="match status" value="1"/>
</dbReference>
<name>L7JTW1_TRAHO</name>
<feature type="compositionally biased region" description="Basic and acidic residues" evidence="2">
    <location>
        <begin position="804"/>
        <end position="819"/>
    </location>
</feature>
<feature type="region of interest" description="Disordered" evidence="2">
    <location>
        <begin position="1040"/>
        <end position="1110"/>
    </location>
</feature>
<reference evidence="4 5" key="1">
    <citation type="journal article" date="2012" name="PLoS Pathog.">
        <title>The genome of the obligate intracellular parasite Trachipleistophora hominis: new insights into microsporidian genome dynamics and reductive evolution.</title>
        <authorList>
            <person name="Heinz E."/>
            <person name="Williams T.A."/>
            <person name="Nakjang S."/>
            <person name="Noel C.J."/>
            <person name="Swan D.C."/>
            <person name="Goldberg A.V."/>
            <person name="Harris S.R."/>
            <person name="Weinmaier T."/>
            <person name="Markert S."/>
            <person name="Becher D."/>
            <person name="Bernhardt J."/>
            <person name="Dagan T."/>
            <person name="Hacker C."/>
            <person name="Lucocq J.M."/>
            <person name="Schweder T."/>
            <person name="Rattei T."/>
            <person name="Hall N."/>
            <person name="Hirt R.P."/>
            <person name="Embley T.M."/>
        </authorList>
    </citation>
    <scope>NUCLEOTIDE SEQUENCE [LARGE SCALE GENOMIC DNA]</scope>
</reference>
<keyword evidence="1" id="KW-0694">RNA-binding</keyword>
<sequence length="1307" mass="147822">MDALNKKFGVPDDYVFIIDIRSVNNTIINESVQDMRRALIENANVVCDRSTDSARMMISNISRSIRSNFFFYLSKGIRVFLDVEVPVCLFNYKKRLMDEIKKISEDTNVLIFLQIGNDQNKDMHCKAGVMGQGNLVDELYGKPVPLKRDNDNTGTYNEDGQYLGDKAKTGRFSVSPNCYCTRTCEVEGCEKDAYECEHYDRNGHTAESCPNYEYNEDSPYTLPLSNSESLFSDSSGNFEEDHSGNRNRNESEGVQRSIAQDKCLSPNYIESGNLNGPEPNAANEECTNTGPEKEQDAKEPATDLEATNRSFGTGSLQADSEITIQINGRWKESAIARLKILKFIENCFGNDLKFINCERTYFNLENKRRYYYGTRINYKLAITQNMSDKEIIARRNFDDVYFFEIDTVKLFYLFYYHKKQIEDVLCSYHSFFETSKINNTCTTVKLTGKNHKIVQKAIMGMTEDIFKVLITDVPYPIPDTFIFKTHERSMVIGKKPGIIELLKYRDMYCHVQIELSKELEEFLCGKKNGKINRIIKDTGTKINIMVNNVMTIYISGQSANVCVAIHAVENEFPEELAFHLSERHHKRIIGFGGKNIQRIMKKHGVYIKFMSEYERRQNNYSGNVVVKTPRKNREALEKMKNEILQLADEKEYKREIVQIRITLFEFFLFFIVRAVGYRMLFDEVILSFSRGTDTFLFKDYFFEVDRTPFENLLLESEKVGVDEVMCEVEAGAVSKACNGETRHCTGDDKGSIGTMSKACNGETRNYTGDDKGSIGTMSKACNGETRHCTGDDKGSVVNNNENRPASESREQSKEIHNEGVNDDGTAMAKCRNALEEHRHEQNEDKNTKPGVFTVESNMPDGTLSEPAGGDPKSFTSRCDKSTQNTELVNKDRNKTPHNRSAINNSSENVVEIIDPPVHKQNAEIGVASRCHSDTTVNNKPKETFEPGKCSQNADMRCFKETKFADDEMSTANEMPFRMGGTRIDTESVAFDGGFDRRRVGWEDGNRRYYEGSDVLVDDQQSVGEQAPTISSVVGVETADTPCSAGIAGTEITTKSDSSQRHISPSNADEDGNHGIVKNDSATGSDQEGGESRRYHDQGTPTSNKSNESSHTTATDVFIIDSHQHMQYVNDETMKMVNHINSIMPSTSNISTISLSGICTKSMIMDVNDVVGLNSAKKEFYFDILGQKEKHIKKISPFYYQIGKNYRCTYAFAHTITLKDGSLFLRSFQQIEQHQDGVNALVHISALRWYEERKLAFKIFHSQLFYSYENSLSESKIGDESGSSDSGPKIGSLLTVGFEKGKRQSSMK</sequence>
<dbReference type="OrthoDB" id="2196204at2759"/>
<feature type="region of interest" description="Disordered" evidence="2">
    <location>
        <begin position="269"/>
        <end position="312"/>
    </location>
</feature>
<dbReference type="SUPFAM" id="SSF54791">
    <property type="entry name" value="Eukaryotic type KH-domain (KH-domain type I)"/>
    <property type="match status" value="2"/>
</dbReference>
<feature type="compositionally biased region" description="Polar residues" evidence="2">
    <location>
        <begin position="1098"/>
        <end position="1110"/>
    </location>
</feature>
<organism evidence="4 5">
    <name type="scientific">Trachipleistophora hominis</name>
    <name type="common">Microsporidian parasite</name>
    <dbReference type="NCBI Taxonomy" id="72359"/>
    <lineage>
        <taxon>Eukaryota</taxon>
        <taxon>Fungi</taxon>
        <taxon>Fungi incertae sedis</taxon>
        <taxon>Microsporidia</taxon>
        <taxon>Pleistophoridae</taxon>
        <taxon>Trachipleistophora</taxon>
    </lineage>
</organism>
<keyword evidence="5" id="KW-1185">Reference proteome</keyword>
<dbReference type="InterPro" id="IPR036612">
    <property type="entry name" value="KH_dom_type_1_sf"/>
</dbReference>
<dbReference type="InterPro" id="IPR004088">
    <property type="entry name" value="KH_dom_type_1"/>
</dbReference>
<dbReference type="Pfam" id="PF00013">
    <property type="entry name" value="KH_1"/>
    <property type="match status" value="2"/>
</dbReference>
<dbReference type="Gene3D" id="3.30.1370.10">
    <property type="entry name" value="K Homology domain, type 1"/>
    <property type="match status" value="1"/>
</dbReference>
<protein>
    <submittedName>
        <fullName evidence="4">Vigilin</fullName>
    </submittedName>
</protein>
<accession>L7JTW1</accession>
<dbReference type="Proteomes" id="UP000011185">
    <property type="component" value="Unassembled WGS sequence"/>
</dbReference>
<dbReference type="VEuPathDB" id="MicrosporidiaDB:THOM_2220"/>
<feature type="region of interest" description="Disordered" evidence="2">
    <location>
        <begin position="1274"/>
        <end position="1307"/>
    </location>
</feature>
<evidence type="ECO:0000256" key="1">
    <source>
        <dbReference type="PROSITE-ProRule" id="PRU00117"/>
    </source>
</evidence>
<dbReference type="CDD" id="cd22453">
    <property type="entry name" value="KH-I_MUG60_like"/>
    <property type="match status" value="1"/>
</dbReference>
<dbReference type="GO" id="GO:0003723">
    <property type="term" value="F:RNA binding"/>
    <property type="evidence" value="ECO:0007669"/>
    <property type="project" value="UniProtKB-UniRule"/>
</dbReference>
<evidence type="ECO:0000256" key="2">
    <source>
        <dbReference type="SAM" id="MobiDB-lite"/>
    </source>
</evidence>
<feature type="compositionally biased region" description="Low complexity" evidence="2">
    <location>
        <begin position="225"/>
        <end position="235"/>
    </location>
</feature>
<dbReference type="HOGENOM" id="CLU_261011_0_0_1"/>
<feature type="domain" description="K Homology" evidence="3">
    <location>
        <begin position="507"/>
        <end position="573"/>
    </location>
</feature>
<evidence type="ECO:0000313" key="5">
    <source>
        <dbReference type="Proteomes" id="UP000011185"/>
    </source>
</evidence>
<feature type="compositionally biased region" description="Basic and acidic residues" evidence="2">
    <location>
        <begin position="291"/>
        <end position="301"/>
    </location>
</feature>
<feature type="region of interest" description="Disordered" evidence="2">
    <location>
        <begin position="787"/>
        <end position="825"/>
    </location>
</feature>
<feature type="compositionally biased region" description="Basic and acidic residues" evidence="2">
    <location>
        <begin position="239"/>
        <end position="253"/>
    </location>
</feature>
<dbReference type="EMBL" id="JH994015">
    <property type="protein sequence ID" value="ELQ74859.1"/>
    <property type="molecule type" value="Genomic_DNA"/>
</dbReference>
<dbReference type="InParanoid" id="L7JTW1"/>
<dbReference type="InterPro" id="IPR004087">
    <property type="entry name" value="KH_dom"/>
</dbReference>
<evidence type="ECO:0000259" key="3">
    <source>
        <dbReference type="SMART" id="SM00322"/>
    </source>
</evidence>
<proteinExistence type="predicted"/>
<feature type="domain" description="K Homology" evidence="3">
    <location>
        <begin position="574"/>
        <end position="648"/>
    </location>
</feature>
<feature type="region of interest" description="Disordered" evidence="2">
    <location>
        <begin position="858"/>
        <end position="904"/>
    </location>
</feature>
<dbReference type="OMA" id="INCERTY"/>
<feature type="compositionally biased region" description="Polar residues" evidence="2">
    <location>
        <begin position="1050"/>
        <end position="1066"/>
    </location>
</feature>
<feature type="region of interest" description="Disordered" evidence="2">
    <location>
        <begin position="220"/>
        <end position="256"/>
    </location>
</feature>
<feature type="compositionally biased region" description="Polar residues" evidence="2">
    <location>
        <begin position="873"/>
        <end position="887"/>
    </location>
</feature>
<dbReference type="STRING" id="72359.L7JTW1"/>
<gene>
    <name evidence="4" type="ORF">THOM_2220</name>
</gene>
<dbReference type="SMART" id="SM00322">
    <property type="entry name" value="KH"/>
    <property type="match status" value="2"/>
</dbReference>